<evidence type="ECO:0000256" key="2">
    <source>
        <dbReference type="ARBA" id="ARBA00022737"/>
    </source>
</evidence>
<dbReference type="InterPro" id="IPR007219">
    <property type="entry name" value="XnlR_reg_dom"/>
</dbReference>
<evidence type="ECO:0000259" key="5">
    <source>
        <dbReference type="PROSITE" id="PS50035"/>
    </source>
</evidence>
<reference evidence="6" key="1">
    <citation type="journal article" date="2020" name="bioRxiv">
        <title>Genomic and phenotypic heterogeneity of clinical isolates of the human pathogens Aspergillus fumigatus, Aspergillus lentulus and Aspergillus fumigatiaffinis.</title>
        <authorList>
            <person name="dos Santos R.A.C."/>
            <person name="Steenwyk J.L."/>
            <person name="Rivero-Menendez O."/>
            <person name="Mead M.E."/>
            <person name="Silva L.P."/>
            <person name="Bastos R.W."/>
            <person name="Alastruey-Izquierdo A."/>
            <person name="Goldman G.H."/>
            <person name="Rokas A."/>
        </authorList>
    </citation>
    <scope>NUCLEOTIDE SEQUENCE</scope>
    <source>
        <strain evidence="6">CNM-CM8927</strain>
    </source>
</reference>
<dbReference type="InterPro" id="IPR056737">
    <property type="entry name" value="Beta-prop_ATRN-MKLN-like"/>
</dbReference>
<dbReference type="GO" id="GO:0003824">
    <property type="term" value="F:catalytic activity"/>
    <property type="evidence" value="ECO:0007669"/>
    <property type="project" value="InterPro"/>
</dbReference>
<keyword evidence="2" id="KW-0677">Repeat</keyword>
<dbReference type="SUPFAM" id="SSF50965">
    <property type="entry name" value="Galactose oxidase, central domain"/>
    <property type="match status" value="1"/>
</dbReference>
<evidence type="ECO:0000256" key="3">
    <source>
        <dbReference type="ARBA" id="ARBA00023242"/>
    </source>
</evidence>
<dbReference type="InterPro" id="IPR006652">
    <property type="entry name" value="Kelch_1"/>
</dbReference>
<dbReference type="EMBL" id="JAAAPU010000018">
    <property type="protein sequence ID" value="KAF4207520.1"/>
    <property type="molecule type" value="Genomic_DNA"/>
</dbReference>
<dbReference type="CDD" id="cd12148">
    <property type="entry name" value="fungal_TF_MHR"/>
    <property type="match status" value="1"/>
</dbReference>
<gene>
    <name evidence="6" type="ORF">CNMCM8927_002925</name>
</gene>
<dbReference type="Gene3D" id="2.120.10.80">
    <property type="entry name" value="Kelch-type beta propeller"/>
    <property type="match status" value="2"/>
</dbReference>
<feature type="domain" description="PLD phosphodiesterase" evidence="5">
    <location>
        <begin position="197"/>
        <end position="224"/>
    </location>
</feature>
<evidence type="ECO:0000313" key="7">
    <source>
        <dbReference type="Proteomes" id="UP000649114"/>
    </source>
</evidence>
<feature type="region of interest" description="Disordered" evidence="4">
    <location>
        <begin position="470"/>
        <end position="495"/>
    </location>
</feature>
<dbReference type="InterPro" id="IPR011043">
    <property type="entry name" value="Gal_Oxase/kelch_b-propeller"/>
</dbReference>
<dbReference type="Pfam" id="PF04082">
    <property type="entry name" value="Fungal_trans"/>
    <property type="match status" value="1"/>
</dbReference>
<organism evidence="6 7">
    <name type="scientific">Aspergillus lentulus</name>
    <dbReference type="NCBI Taxonomy" id="293939"/>
    <lineage>
        <taxon>Eukaryota</taxon>
        <taxon>Fungi</taxon>
        <taxon>Dikarya</taxon>
        <taxon>Ascomycota</taxon>
        <taxon>Pezizomycotina</taxon>
        <taxon>Eurotiomycetes</taxon>
        <taxon>Eurotiomycetidae</taxon>
        <taxon>Eurotiales</taxon>
        <taxon>Aspergillaceae</taxon>
        <taxon>Aspergillus</taxon>
        <taxon>Aspergillus subgen. Fumigati</taxon>
    </lineage>
</organism>
<dbReference type="InterPro" id="IPR015915">
    <property type="entry name" value="Kelch-typ_b-propeller"/>
</dbReference>
<dbReference type="PANTHER" id="PTHR45632">
    <property type="entry name" value="LD33804P"/>
    <property type="match status" value="1"/>
</dbReference>
<sequence length="1113" mass="123367">MTSVDGHIRFAFLSKGSSVGAPLIRMNLPRGHMLRGESHLMLRAEPIAWFRIQHFFNTESLRLSGYQRLWTHPGLAMRLFIAGSRHAEWSCQIIVVDSSGLVYTISGKVLSGDPSYFCCEGLPTNERPLSGKWSTLPNITRDGFEYPRQEHAAVLVGDEMYVLGGILPWDGKEYATTNIVQKYNMITGTWTETAPMPAALNHANVAVVDDKIYYLGGLEAVDETYWNATGKSAVYDPATDEWTVLLSMPEGREIGSAATLVVDDTIYLPGGLAYTNITYDQEGTVSRFTSYNVRTQEWTTLPDLPAPRDHAGKGIYQDMLYILGGREFGNKNVVSTVFGFNLTSHQWSTAYEPMPIARGGVASATIGSQMFMAGGEGDRRTPTAVFPEMQAYDAAKNTWIDYADMPLPIHGSDAVVYKGEIVIPGGGIVTGATLTPVVQTFKPPIRDLGEKSMTLMVMLHNLQCEYQLSKKQQTSNKPPMASTAEDVSAVPSPAENNDAGVTTLVSSPNDIQILPELTATRLGAANRVSGNAGSSLQEMMFAANDRHIMPVMFDGYAHDDFSATSIEWFGSDSQAVPFSVDMSNMSGLGKLPWSPPNTNFSETNFDIPYPIEHTTDASANLPSTSQFELNLPLSPTGPMRDIYDEKMWEEVSPKTIANGVGVKDQSPRIDFSLTAIFSPQRQRLGNLSPTQQDEVDGIFRRLSDAQSQMSYGLGSEQYDSTQSRWYWSDTALMEKCKSACFEEPLGIPTFLTRSHFDNYVQQARESPSIEGLAVIPLIDSVMAFGFQALAARSLPSAGSDVSKKAISRLRMALSSRDAVQRSPDTLLKMQTILAMMTISEQIDDKIHTELLSYAVSCARSRRFMNRDSVYMTMAKEEEYLARRSLWYLYSMEVVHSIRHGMPPILTPDWTDYALPKVGKDTDWLLIQCQHANALSSAVNTLYSSRALCQTVAERERNLMQAHKALESWRTGLPIHLQNIHRHETGYVTLDDQKTRHLTLTMVRKYHEAIFIIFFPWTGSRSKGLISEHYRKKSMELCVKSAQAVLAIAARIASCDILGGELINLIAVSICVTFLDIVSSGSKKSLPYLTDALKLTQLAQKSGNFDGPRFERSD</sequence>
<reference evidence="6" key="2">
    <citation type="submission" date="2020-04" db="EMBL/GenBank/DDBJ databases">
        <authorList>
            <person name="Santos R.A.C."/>
            <person name="Steenwyk J.L."/>
            <person name="Rivero-Menendez O."/>
            <person name="Mead M.E."/>
            <person name="Silva L.P."/>
            <person name="Bastos R.W."/>
            <person name="Alastruey-Izquierdo A."/>
            <person name="Goldman G.H."/>
            <person name="Rokas A."/>
        </authorList>
    </citation>
    <scope>NUCLEOTIDE SEQUENCE</scope>
    <source>
        <strain evidence="6">CNM-CM8927</strain>
    </source>
</reference>
<dbReference type="SMART" id="SM00612">
    <property type="entry name" value="Kelch"/>
    <property type="match status" value="5"/>
</dbReference>
<accession>A0AAN5YUA7</accession>
<keyword evidence="1" id="KW-0880">Kelch repeat</keyword>
<evidence type="ECO:0000256" key="1">
    <source>
        <dbReference type="ARBA" id="ARBA00022441"/>
    </source>
</evidence>
<dbReference type="Proteomes" id="UP000649114">
    <property type="component" value="Unassembled WGS sequence"/>
</dbReference>
<dbReference type="GO" id="GO:0006351">
    <property type="term" value="P:DNA-templated transcription"/>
    <property type="evidence" value="ECO:0007669"/>
    <property type="project" value="InterPro"/>
</dbReference>
<evidence type="ECO:0000256" key="4">
    <source>
        <dbReference type="SAM" id="MobiDB-lite"/>
    </source>
</evidence>
<dbReference type="Pfam" id="PF24981">
    <property type="entry name" value="Beta-prop_ATRN-LZTR1"/>
    <property type="match status" value="1"/>
</dbReference>
<keyword evidence="3" id="KW-0539">Nucleus</keyword>
<evidence type="ECO:0000313" key="6">
    <source>
        <dbReference type="EMBL" id="KAF4207520.1"/>
    </source>
</evidence>
<dbReference type="PANTHER" id="PTHR45632:SF3">
    <property type="entry name" value="KELCH-LIKE PROTEIN 32"/>
    <property type="match status" value="1"/>
</dbReference>
<dbReference type="AlphaFoldDB" id="A0AAN5YUA7"/>
<dbReference type="InterPro" id="IPR001736">
    <property type="entry name" value="PLipase_D/transphosphatidylase"/>
</dbReference>
<protein>
    <recommendedName>
        <fullName evidence="5">PLD phosphodiesterase domain-containing protein</fullName>
    </recommendedName>
</protein>
<name>A0AAN5YUA7_ASPLE</name>
<dbReference type="GO" id="GO:0003677">
    <property type="term" value="F:DNA binding"/>
    <property type="evidence" value="ECO:0007669"/>
    <property type="project" value="InterPro"/>
</dbReference>
<comment type="caution">
    <text evidence="6">The sequence shown here is derived from an EMBL/GenBank/DDBJ whole genome shotgun (WGS) entry which is preliminary data.</text>
</comment>
<dbReference type="PROSITE" id="PS50035">
    <property type="entry name" value="PLD"/>
    <property type="match status" value="1"/>
</dbReference>
<dbReference type="GO" id="GO:0008270">
    <property type="term" value="F:zinc ion binding"/>
    <property type="evidence" value="ECO:0007669"/>
    <property type="project" value="InterPro"/>
</dbReference>
<proteinExistence type="predicted"/>